<keyword evidence="2" id="KW-1185">Reference proteome</keyword>
<dbReference type="Pfam" id="PF13618">
    <property type="entry name" value="Gluconate_2-dh3"/>
    <property type="match status" value="1"/>
</dbReference>
<accession>A0A1G7K4Z4</accession>
<gene>
    <name evidence="1" type="ORF">SAMN04487992_11188</name>
</gene>
<dbReference type="InterPro" id="IPR027056">
    <property type="entry name" value="Gluconate_2DH_su3"/>
</dbReference>
<dbReference type="AlphaFoldDB" id="A0A1G7K4Z4"/>
<proteinExistence type="predicted"/>
<name>A0A1G7K4Z4_9FLAO</name>
<dbReference type="RefSeq" id="WP_074539119.1">
    <property type="nucleotide sequence ID" value="NZ_FNBD01000011.1"/>
</dbReference>
<sequence length="238" mass="26504">MDRRKSIKSIILGGVAGGLALNGCKPENVEPTGENIALAAENHFGRTPEEKELIEKLNAEQFLHPHELATLNVLVALILPANESYGSALDAGVPDFIEFMTKDYPKFQTPIRGGLMWLDHKSNTDFSVEFIAATPEQQKIVLDAIAYPDVEVPENERPLEVQFFSLIRNLTLTGYYTSKMGIKDLGYVGNSPNVWDGVPEDILKQHGMAYEEEWLAKCVDQSKRNTKAAWDEKGNLLT</sequence>
<dbReference type="EMBL" id="FNBD01000011">
    <property type="protein sequence ID" value="SDF32180.1"/>
    <property type="molecule type" value="Genomic_DNA"/>
</dbReference>
<evidence type="ECO:0000313" key="2">
    <source>
        <dbReference type="Proteomes" id="UP000182114"/>
    </source>
</evidence>
<dbReference type="Proteomes" id="UP000182114">
    <property type="component" value="Unassembled WGS sequence"/>
</dbReference>
<protein>
    <submittedName>
        <fullName evidence="1">Gluconate 2-dehydrogenase subunit 3</fullName>
    </submittedName>
</protein>
<reference evidence="2" key="1">
    <citation type="submission" date="2016-10" db="EMBL/GenBank/DDBJ databases">
        <authorList>
            <person name="Varghese N."/>
            <person name="Submissions S."/>
        </authorList>
    </citation>
    <scope>NUCLEOTIDE SEQUENCE [LARGE SCALE GENOMIC DNA]</scope>
    <source>
        <strain evidence="2">DSM 24729</strain>
    </source>
</reference>
<dbReference type="eggNOG" id="ENOG502Z7MB">
    <property type="taxonomic scope" value="Bacteria"/>
</dbReference>
<evidence type="ECO:0000313" key="1">
    <source>
        <dbReference type="EMBL" id="SDF32180.1"/>
    </source>
</evidence>
<organism evidence="1 2">
    <name type="scientific">Cellulophaga baltica</name>
    <dbReference type="NCBI Taxonomy" id="76594"/>
    <lineage>
        <taxon>Bacteria</taxon>
        <taxon>Pseudomonadati</taxon>
        <taxon>Bacteroidota</taxon>
        <taxon>Flavobacteriia</taxon>
        <taxon>Flavobacteriales</taxon>
        <taxon>Flavobacteriaceae</taxon>
        <taxon>Cellulophaga</taxon>
    </lineage>
</organism>